<dbReference type="EMBL" id="HBUF01072710">
    <property type="protein sequence ID" value="CAG6630156.1"/>
    <property type="molecule type" value="Transcribed_RNA"/>
</dbReference>
<reference evidence="2" key="1">
    <citation type="submission" date="2021-05" db="EMBL/GenBank/DDBJ databases">
        <authorList>
            <person name="Alioto T."/>
            <person name="Alioto T."/>
            <person name="Gomez Garrido J."/>
        </authorList>
    </citation>
    <scope>NUCLEOTIDE SEQUENCE</scope>
</reference>
<organism evidence="2">
    <name type="scientific">Cacopsylla melanoneura</name>
    <dbReference type="NCBI Taxonomy" id="428564"/>
    <lineage>
        <taxon>Eukaryota</taxon>
        <taxon>Metazoa</taxon>
        <taxon>Ecdysozoa</taxon>
        <taxon>Arthropoda</taxon>
        <taxon>Hexapoda</taxon>
        <taxon>Insecta</taxon>
        <taxon>Pterygota</taxon>
        <taxon>Neoptera</taxon>
        <taxon>Paraneoptera</taxon>
        <taxon>Hemiptera</taxon>
        <taxon>Sternorrhyncha</taxon>
        <taxon>Psylloidea</taxon>
        <taxon>Psyllidae</taxon>
        <taxon>Psyllinae</taxon>
        <taxon>Cacopsylla</taxon>
    </lineage>
</organism>
<evidence type="ECO:0000256" key="1">
    <source>
        <dbReference type="SAM" id="Phobius"/>
    </source>
</evidence>
<protein>
    <submittedName>
        <fullName evidence="2">Uncharacterized protein</fullName>
    </submittedName>
</protein>
<accession>A0A8D8QE44</accession>
<proteinExistence type="predicted"/>
<sequence length="122" mass="13771">MISITQLENKYHTNYTIFNDINIIINFINYNNKTVSSATSHQCSTHITKQYTAGNLGENGTSDLAGNQGDQNEHVFQHMYLVITIAYYVLIMIVGMSHCHPVCVRARGMLVVFHSALRFCAQ</sequence>
<keyword evidence="1" id="KW-1133">Transmembrane helix</keyword>
<feature type="transmembrane region" description="Helical" evidence="1">
    <location>
        <begin position="79"/>
        <end position="99"/>
    </location>
</feature>
<name>A0A8D8QE44_9HEMI</name>
<keyword evidence="1" id="KW-0812">Transmembrane</keyword>
<evidence type="ECO:0000313" key="2">
    <source>
        <dbReference type="EMBL" id="CAG6630156.1"/>
    </source>
</evidence>
<keyword evidence="1" id="KW-0472">Membrane</keyword>
<dbReference type="AlphaFoldDB" id="A0A8D8QE44"/>